<keyword evidence="4 6" id="KW-0012">Acyltransferase</keyword>
<dbReference type="InterPro" id="IPR002155">
    <property type="entry name" value="Thiolase"/>
</dbReference>
<dbReference type="CDD" id="cd00751">
    <property type="entry name" value="thiolase"/>
    <property type="match status" value="1"/>
</dbReference>
<keyword evidence="10" id="KW-1185">Reference proteome</keyword>
<protein>
    <recommendedName>
        <fullName evidence="5">Probable acetyl-CoA acetyltransferase</fullName>
        <ecNumber evidence="2">2.3.1.9</ecNumber>
    </recommendedName>
</protein>
<dbReference type="InterPro" id="IPR020616">
    <property type="entry name" value="Thiolase_N"/>
</dbReference>
<evidence type="ECO:0000256" key="6">
    <source>
        <dbReference type="RuleBase" id="RU003557"/>
    </source>
</evidence>
<feature type="domain" description="Thiolase C-terminal" evidence="8">
    <location>
        <begin position="271"/>
        <end position="389"/>
    </location>
</feature>
<evidence type="ECO:0000259" key="7">
    <source>
        <dbReference type="Pfam" id="PF00108"/>
    </source>
</evidence>
<proteinExistence type="inferred from homology"/>
<dbReference type="EC" id="2.3.1.9" evidence="2"/>
<feature type="domain" description="Thiolase N-terminal" evidence="7">
    <location>
        <begin position="16"/>
        <end position="258"/>
    </location>
</feature>
<accession>A0ABU7RMH4</accession>
<dbReference type="PANTHER" id="PTHR18919">
    <property type="entry name" value="ACETYL-COA C-ACYLTRANSFERASE"/>
    <property type="match status" value="1"/>
</dbReference>
<evidence type="ECO:0000256" key="5">
    <source>
        <dbReference type="ARBA" id="ARBA00040529"/>
    </source>
</evidence>
<dbReference type="SUPFAM" id="SSF53901">
    <property type="entry name" value="Thiolase-like"/>
    <property type="match status" value="2"/>
</dbReference>
<evidence type="ECO:0000256" key="1">
    <source>
        <dbReference type="ARBA" id="ARBA00010982"/>
    </source>
</evidence>
<comment type="caution">
    <text evidence="9">The sequence shown here is derived from an EMBL/GenBank/DDBJ whole genome shotgun (WGS) entry which is preliminary data.</text>
</comment>
<dbReference type="Gene3D" id="3.40.47.10">
    <property type="match status" value="2"/>
</dbReference>
<sequence length="393" mass="40982">MRLSDVAVPIGFAWSSPFCRWQGPLAGMSSVDLLVDVTNRALGARGFDIAEVTQVALGTTVPQPASFYGVTTVTPRLGLDGVTGPTVAQACATSVAVLQAAAVQVELGAHRTVLALTTDRTSNGPLMVWSAQDTPGAAPVTEHWVLDPMRHDPNTGESMLDTAEHVAAEEGYPRAEIDAVTLLRYEQYRAATARRRGHLVEVHVPGRRGDTVVADDQGVHDTTAEGLAKLSPLRPDGVVTYGSQTHPADGAAGLVVTTVERARELGGGTGVARLLSVGFARAERARMPTAPVPAARAALAAADLDIGSVDVVTTHNPFAVNDLYFSRQTGFPLDRMNPYGCSLVYGHPQGPTGMRAVAELVAALHARGGGRGLFTGCAAGDTAGAVVVEVTDR</sequence>
<organism evidence="9 10">
    <name type="scientific">Plantactinospora sonchi</name>
    <dbReference type="NCBI Taxonomy" id="1544735"/>
    <lineage>
        <taxon>Bacteria</taxon>
        <taxon>Bacillati</taxon>
        <taxon>Actinomycetota</taxon>
        <taxon>Actinomycetes</taxon>
        <taxon>Micromonosporales</taxon>
        <taxon>Micromonosporaceae</taxon>
        <taxon>Plantactinospora</taxon>
    </lineage>
</organism>
<evidence type="ECO:0000313" key="10">
    <source>
        <dbReference type="Proteomes" id="UP001332243"/>
    </source>
</evidence>
<dbReference type="Pfam" id="PF00108">
    <property type="entry name" value="Thiolase_N"/>
    <property type="match status" value="1"/>
</dbReference>
<dbReference type="RefSeq" id="WP_331212783.1">
    <property type="nucleotide sequence ID" value="NZ_JAZGQK010000003.1"/>
</dbReference>
<dbReference type="EMBL" id="JAZGQK010000003">
    <property type="protein sequence ID" value="MEE6257661.1"/>
    <property type="molecule type" value="Genomic_DNA"/>
</dbReference>
<gene>
    <name evidence="9" type="ORF">V1633_04040</name>
</gene>
<evidence type="ECO:0000256" key="4">
    <source>
        <dbReference type="ARBA" id="ARBA00023315"/>
    </source>
</evidence>
<evidence type="ECO:0000313" key="9">
    <source>
        <dbReference type="EMBL" id="MEE6257661.1"/>
    </source>
</evidence>
<keyword evidence="3 6" id="KW-0808">Transferase</keyword>
<dbReference type="GO" id="GO:0016746">
    <property type="term" value="F:acyltransferase activity"/>
    <property type="evidence" value="ECO:0007669"/>
    <property type="project" value="UniProtKB-KW"/>
</dbReference>
<evidence type="ECO:0000256" key="2">
    <source>
        <dbReference type="ARBA" id="ARBA00012705"/>
    </source>
</evidence>
<evidence type="ECO:0000256" key="3">
    <source>
        <dbReference type="ARBA" id="ARBA00022679"/>
    </source>
</evidence>
<name>A0ABU7RMH4_9ACTN</name>
<dbReference type="Proteomes" id="UP001332243">
    <property type="component" value="Unassembled WGS sequence"/>
</dbReference>
<comment type="similarity">
    <text evidence="1 6">Belongs to the thiolase-like superfamily. Thiolase family.</text>
</comment>
<evidence type="ECO:0000259" key="8">
    <source>
        <dbReference type="Pfam" id="PF02803"/>
    </source>
</evidence>
<dbReference type="PANTHER" id="PTHR18919:SF107">
    <property type="entry name" value="ACETYL-COA ACETYLTRANSFERASE, CYTOSOLIC"/>
    <property type="match status" value="1"/>
</dbReference>
<reference evidence="9 10" key="1">
    <citation type="submission" date="2024-01" db="EMBL/GenBank/DDBJ databases">
        <title>Genome insights into Plantactinospora sonchi sp. nov.</title>
        <authorList>
            <person name="Wang L."/>
        </authorList>
    </citation>
    <scope>NUCLEOTIDE SEQUENCE [LARGE SCALE GENOMIC DNA]</scope>
    <source>
        <strain evidence="9 10">NEAU-QY2</strain>
    </source>
</reference>
<dbReference type="Pfam" id="PF02803">
    <property type="entry name" value="Thiolase_C"/>
    <property type="match status" value="1"/>
</dbReference>
<dbReference type="InterPro" id="IPR016039">
    <property type="entry name" value="Thiolase-like"/>
</dbReference>
<dbReference type="PIRSF" id="PIRSF000429">
    <property type="entry name" value="Ac-CoA_Ac_transf"/>
    <property type="match status" value="1"/>
</dbReference>
<dbReference type="InterPro" id="IPR020617">
    <property type="entry name" value="Thiolase_C"/>
</dbReference>